<gene>
    <name evidence="2" type="ORF">EKH79_15550</name>
</gene>
<proteinExistence type="predicted"/>
<accession>A0A432LQH4</accession>
<reference evidence="2 3" key="1">
    <citation type="submission" date="2018-12" db="EMBL/GenBank/DDBJ databases">
        <title>Dyella dinghuensis sp. nov. DHOA06 and Dyella choica sp. nov. 4M-K27, isolated from forest soil.</title>
        <authorList>
            <person name="Qiu L.-H."/>
            <person name="Gao Z.-H."/>
        </authorList>
    </citation>
    <scope>NUCLEOTIDE SEQUENCE [LARGE SCALE GENOMIC DNA]</scope>
    <source>
        <strain evidence="2 3">DHOA06</strain>
    </source>
</reference>
<dbReference type="SUPFAM" id="SSF48208">
    <property type="entry name" value="Six-hairpin glycosidases"/>
    <property type="match status" value="1"/>
</dbReference>
<organism evidence="2 3">
    <name type="scientific">Dyella dinghuensis</name>
    <dbReference type="NCBI Taxonomy" id="1920169"/>
    <lineage>
        <taxon>Bacteria</taxon>
        <taxon>Pseudomonadati</taxon>
        <taxon>Pseudomonadota</taxon>
        <taxon>Gammaproteobacteria</taxon>
        <taxon>Lysobacterales</taxon>
        <taxon>Rhodanobacteraceae</taxon>
        <taxon>Dyella</taxon>
    </lineage>
</organism>
<dbReference type="InterPro" id="IPR008928">
    <property type="entry name" value="6-hairpin_glycosidase_sf"/>
</dbReference>
<comment type="caution">
    <text evidence="2">The sequence shown here is derived from an EMBL/GenBank/DDBJ whole genome shotgun (WGS) entry which is preliminary data.</text>
</comment>
<dbReference type="OrthoDB" id="1171174at2"/>
<sequence length="427" mass="46492">MSKRWHLATSIGLILMTIASAQLRASGTAQQQLAGDTCTALRSAATAIPGSGPMLLPSYPSLKRGDDATRALENVAFVYDNALAGIALTACGEPAQAKRIADAFVLAAANDPTFKDGRLRNAYRSGAIEGNKIELPGYWQSHGNYWSQDPYQVGTATGNVAWAALLLLTVYDTTHDRRYLDAAVAQLRWIQTHVNGTAPFAYEGGLFGYDNAQRAQHWKATEHNIDVYAAATWANRESADAALAQQAKIAASFVKAMWDDSQHRFLVGTLDDGKTLSRDKSGLDAQVWPLLAFNPHPTEWNQVWTWVDTQHRSGDGYGYRRQPDGIWTEGSAQVATAMQASNKPVPDTLWQLIAAQRSNGGMLYATPQPRISTDFAIGPTSTYSDFFYYHQPHLGATAWAAIAAKSWNPFTGRPIASVADTSAGRRP</sequence>
<keyword evidence="1" id="KW-0732">Signal</keyword>
<dbReference type="GO" id="GO:0005975">
    <property type="term" value="P:carbohydrate metabolic process"/>
    <property type="evidence" value="ECO:0007669"/>
    <property type="project" value="InterPro"/>
</dbReference>
<dbReference type="EMBL" id="RYZR01000007">
    <property type="protein sequence ID" value="RUL62293.1"/>
    <property type="molecule type" value="Genomic_DNA"/>
</dbReference>
<name>A0A432LQH4_9GAMM</name>
<evidence type="ECO:0000256" key="1">
    <source>
        <dbReference type="SAM" id="SignalP"/>
    </source>
</evidence>
<feature type="chain" id="PRO_5019439664" description="Methylaspartate ammonia-lyase" evidence="1">
    <location>
        <begin position="22"/>
        <end position="427"/>
    </location>
</feature>
<protein>
    <recommendedName>
        <fullName evidence="4">Methylaspartate ammonia-lyase</fullName>
    </recommendedName>
</protein>
<dbReference type="Proteomes" id="UP000267077">
    <property type="component" value="Unassembled WGS sequence"/>
</dbReference>
<dbReference type="AlphaFoldDB" id="A0A432LQH4"/>
<feature type="signal peptide" evidence="1">
    <location>
        <begin position="1"/>
        <end position="21"/>
    </location>
</feature>
<dbReference type="RefSeq" id="WP_126674737.1">
    <property type="nucleotide sequence ID" value="NZ_RYZR01000007.1"/>
</dbReference>
<keyword evidence="3" id="KW-1185">Reference proteome</keyword>
<evidence type="ECO:0000313" key="3">
    <source>
        <dbReference type="Proteomes" id="UP000267077"/>
    </source>
</evidence>
<evidence type="ECO:0000313" key="2">
    <source>
        <dbReference type="EMBL" id="RUL62293.1"/>
    </source>
</evidence>
<dbReference type="Gene3D" id="1.50.10.20">
    <property type="match status" value="1"/>
</dbReference>
<evidence type="ECO:0008006" key="4">
    <source>
        <dbReference type="Google" id="ProtNLM"/>
    </source>
</evidence>